<evidence type="ECO:0000256" key="1">
    <source>
        <dbReference type="ARBA" id="ARBA00005125"/>
    </source>
</evidence>
<sequence length="362" mass="38978">MKREYTMASLDLDRIRTIVVTGGAGFVGSHIVDDLLQHCPNARVRVLDSFTYAADMSHLDAAFRTGRVALQEGDVGNLDLVTEVLKDADLVVHAAGESHVERAFSVPERFTLANALGTQVLVEAMGRRRVPLMIHISSAEVYGTGNGGLVGELAPLLPDNPHGASKAAAEMLIAGLRRSFGLDIRVLRPVNIVGTRQNTEKLLPRFLELATVGRPLPVHGDGMQTRAFVTMTDFCSALRTVVTGGAENATYNVAGDDLHDILSVARLVLDAVQDPVSGVSFTAGRPDNVGRPPLDTRALKALGWQAKSSLRRELPMLAAWYGARVPAGLRRQLHQVPDLAPQRVQAVTQAAGSGLFRSLERH</sequence>
<reference evidence="4" key="1">
    <citation type="submission" date="2021-07" db="EMBL/GenBank/DDBJ databases">
        <title>Shinella sp. nov., a novel member of the genus Shinella from water.</title>
        <authorList>
            <person name="Deng Y."/>
        </authorList>
    </citation>
    <scope>NUCLEOTIDE SEQUENCE</scope>
    <source>
        <strain evidence="4">CPCC 100929</strain>
    </source>
</reference>
<dbReference type="Proteomes" id="UP000996601">
    <property type="component" value="Unassembled WGS sequence"/>
</dbReference>
<organism evidence="4 5">
    <name type="scientific">Shinella lacus</name>
    <dbReference type="NCBI Taxonomy" id="2654216"/>
    <lineage>
        <taxon>Bacteria</taxon>
        <taxon>Pseudomonadati</taxon>
        <taxon>Pseudomonadota</taxon>
        <taxon>Alphaproteobacteria</taxon>
        <taxon>Hyphomicrobiales</taxon>
        <taxon>Rhizobiaceae</taxon>
        <taxon>Shinella</taxon>
    </lineage>
</organism>
<comment type="caution">
    <text evidence="4">The sequence shown here is derived from an EMBL/GenBank/DDBJ whole genome shotgun (WGS) entry which is preliminary data.</text>
</comment>
<feature type="domain" description="NAD-dependent epimerase/dehydratase" evidence="3">
    <location>
        <begin position="18"/>
        <end position="254"/>
    </location>
</feature>
<dbReference type="Gene3D" id="3.40.50.720">
    <property type="entry name" value="NAD(P)-binding Rossmann-like Domain"/>
    <property type="match status" value="1"/>
</dbReference>
<evidence type="ECO:0000259" key="3">
    <source>
        <dbReference type="Pfam" id="PF01370"/>
    </source>
</evidence>
<evidence type="ECO:0000256" key="2">
    <source>
        <dbReference type="ARBA" id="ARBA00007637"/>
    </source>
</evidence>
<gene>
    <name evidence="4" type="ORF">GB927_017830</name>
</gene>
<dbReference type="InterPro" id="IPR036291">
    <property type="entry name" value="NAD(P)-bd_dom_sf"/>
</dbReference>
<comment type="pathway">
    <text evidence="1">Bacterial outer membrane biogenesis; LPS O-antigen biosynthesis.</text>
</comment>
<dbReference type="Gene3D" id="3.90.25.10">
    <property type="entry name" value="UDP-galactose 4-epimerase, domain 1"/>
    <property type="match status" value="1"/>
</dbReference>
<name>A0ABT1R9Q0_9HYPH</name>
<keyword evidence="5" id="KW-1185">Reference proteome</keyword>
<accession>A0ABT1R9Q0</accession>
<protein>
    <submittedName>
        <fullName evidence="4">NAD-dependent epimerase/dehydratase family protein</fullName>
    </submittedName>
</protein>
<comment type="similarity">
    <text evidence="2">Belongs to the NAD(P)-dependent epimerase/dehydratase family.</text>
</comment>
<dbReference type="Pfam" id="PF01370">
    <property type="entry name" value="Epimerase"/>
    <property type="match status" value="1"/>
</dbReference>
<dbReference type="InterPro" id="IPR001509">
    <property type="entry name" value="Epimerase_deHydtase"/>
</dbReference>
<evidence type="ECO:0000313" key="4">
    <source>
        <dbReference type="EMBL" id="MCQ4631915.1"/>
    </source>
</evidence>
<evidence type="ECO:0000313" key="5">
    <source>
        <dbReference type="Proteomes" id="UP000996601"/>
    </source>
</evidence>
<dbReference type="EMBL" id="WHSB02000006">
    <property type="protein sequence ID" value="MCQ4631915.1"/>
    <property type="molecule type" value="Genomic_DNA"/>
</dbReference>
<dbReference type="PANTHER" id="PTHR43000">
    <property type="entry name" value="DTDP-D-GLUCOSE 4,6-DEHYDRATASE-RELATED"/>
    <property type="match status" value="1"/>
</dbReference>
<proteinExistence type="inferred from homology"/>
<dbReference type="SUPFAM" id="SSF51735">
    <property type="entry name" value="NAD(P)-binding Rossmann-fold domains"/>
    <property type="match status" value="1"/>
</dbReference>